<dbReference type="EMBL" id="BMIW01000039">
    <property type="protein sequence ID" value="GGG14743.1"/>
    <property type="molecule type" value="Genomic_DNA"/>
</dbReference>
<comment type="cofactor">
    <cofactor evidence="1">
        <name>pyridoxal 5'-phosphate</name>
        <dbReference type="ChEBI" id="CHEBI:597326"/>
    </cofactor>
</comment>
<keyword evidence="5" id="KW-1185">Reference proteome</keyword>
<dbReference type="Pfam" id="PF00266">
    <property type="entry name" value="Aminotran_5"/>
    <property type="match status" value="1"/>
</dbReference>
<dbReference type="PANTHER" id="PTHR43586">
    <property type="entry name" value="CYSTEINE DESULFURASE"/>
    <property type="match status" value="1"/>
</dbReference>
<evidence type="ECO:0000313" key="4">
    <source>
        <dbReference type="EMBL" id="GGG14743.1"/>
    </source>
</evidence>
<dbReference type="InterPro" id="IPR015421">
    <property type="entry name" value="PyrdxlP-dep_Trfase_major"/>
</dbReference>
<evidence type="ECO:0000313" key="5">
    <source>
        <dbReference type="Proteomes" id="UP000608420"/>
    </source>
</evidence>
<protein>
    <recommendedName>
        <fullName evidence="3">Aminotransferase class V domain-containing protein</fullName>
    </recommendedName>
</protein>
<dbReference type="InterPro" id="IPR000192">
    <property type="entry name" value="Aminotrans_V_dom"/>
</dbReference>
<sequence length="330" mass="36857">MLKSMTYADDKTGVNEQEYLEAHFFPFRRATIGIQQPYLTPYGEQHMIYADWTASGRLYEPIEAAIAGKFGPYMANTHSESSLTGQTISQAYRMARRIIKEHVNAGPDDLLMLTGSGMTSGINKLQRLLGLKIPEWQRVSIRLSEAERPIIFVTHMEHHSNHISWAETVGDVVMLEPGQDGEVSPAQLEQALNKYRHRRFKIGAFTACSNVTGRTTPYHQLARIMHQHDGLCFIDFAASAPYVKIDMHPKQPLEQLDGILFSPHKFLGGPGTCGVLMMHSSLCSSPIPDHVGGGTVEWVNPWGTRRYVRDAEKREDGGTPAIIQAIKTAL</sequence>
<gene>
    <name evidence="4" type="ORF">GCM10010913_40770</name>
</gene>
<name>A0ABQ1W5H5_9BACL</name>
<organism evidence="4 5">
    <name type="scientific">Paenibacillus aceti</name>
    <dbReference type="NCBI Taxonomy" id="1820010"/>
    <lineage>
        <taxon>Bacteria</taxon>
        <taxon>Bacillati</taxon>
        <taxon>Bacillota</taxon>
        <taxon>Bacilli</taxon>
        <taxon>Bacillales</taxon>
        <taxon>Paenibacillaceae</taxon>
        <taxon>Paenibacillus</taxon>
    </lineage>
</organism>
<accession>A0ABQ1W5H5</accession>
<dbReference type="PANTHER" id="PTHR43586:SF8">
    <property type="entry name" value="CYSTEINE DESULFURASE 1, CHLOROPLASTIC"/>
    <property type="match status" value="1"/>
</dbReference>
<feature type="domain" description="Aminotransferase class V" evidence="3">
    <location>
        <begin position="48"/>
        <end position="327"/>
    </location>
</feature>
<evidence type="ECO:0000259" key="3">
    <source>
        <dbReference type="Pfam" id="PF00266"/>
    </source>
</evidence>
<dbReference type="InterPro" id="IPR015424">
    <property type="entry name" value="PyrdxlP-dep_Trfase"/>
</dbReference>
<reference evidence="5" key="1">
    <citation type="journal article" date="2019" name="Int. J. Syst. Evol. Microbiol.">
        <title>The Global Catalogue of Microorganisms (GCM) 10K type strain sequencing project: providing services to taxonomists for standard genome sequencing and annotation.</title>
        <authorList>
            <consortium name="The Broad Institute Genomics Platform"/>
            <consortium name="The Broad Institute Genome Sequencing Center for Infectious Disease"/>
            <person name="Wu L."/>
            <person name="Ma J."/>
        </authorList>
    </citation>
    <scope>NUCLEOTIDE SEQUENCE [LARGE SCALE GENOMIC DNA]</scope>
    <source>
        <strain evidence="5">CGMCC 1.15420</strain>
    </source>
</reference>
<comment type="caution">
    <text evidence="4">The sequence shown here is derived from an EMBL/GenBank/DDBJ whole genome shotgun (WGS) entry which is preliminary data.</text>
</comment>
<evidence type="ECO:0000256" key="2">
    <source>
        <dbReference type="ARBA" id="ARBA00022898"/>
    </source>
</evidence>
<dbReference type="Gene3D" id="3.40.640.10">
    <property type="entry name" value="Type I PLP-dependent aspartate aminotransferase-like (Major domain)"/>
    <property type="match status" value="1"/>
</dbReference>
<evidence type="ECO:0000256" key="1">
    <source>
        <dbReference type="ARBA" id="ARBA00001933"/>
    </source>
</evidence>
<proteinExistence type="predicted"/>
<dbReference type="Proteomes" id="UP000608420">
    <property type="component" value="Unassembled WGS sequence"/>
</dbReference>
<dbReference type="SUPFAM" id="SSF53383">
    <property type="entry name" value="PLP-dependent transferases"/>
    <property type="match status" value="1"/>
</dbReference>
<keyword evidence="2" id="KW-0663">Pyridoxal phosphate</keyword>